<protein>
    <submittedName>
        <fullName evidence="2">949_t:CDS:1</fullName>
    </submittedName>
</protein>
<dbReference type="SUPFAM" id="SSF56176">
    <property type="entry name" value="FAD-binding/transporter-associated domain-like"/>
    <property type="match status" value="1"/>
</dbReference>
<dbReference type="OrthoDB" id="610608at2759"/>
<gene>
    <name evidence="2" type="ORF">AGERDE_LOCUS9268</name>
</gene>
<proteinExistence type="predicted"/>
<feature type="compositionally biased region" description="Polar residues" evidence="1">
    <location>
        <begin position="52"/>
        <end position="65"/>
    </location>
</feature>
<organism evidence="2 3">
    <name type="scientific">Ambispora gerdemannii</name>
    <dbReference type="NCBI Taxonomy" id="144530"/>
    <lineage>
        <taxon>Eukaryota</taxon>
        <taxon>Fungi</taxon>
        <taxon>Fungi incertae sedis</taxon>
        <taxon>Mucoromycota</taxon>
        <taxon>Glomeromycotina</taxon>
        <taxon>Glomeromycetes</taxon>
        <taxon>Archaeosporales</taxon>
        <taxon>Ambisporaceae</taxon>
        <taxon>Ambispora</taxon>
    </lineage>
</organism>
<comment type="caution">
    <text evidence="2">The sequence shown here is derived from an EMBL/GenBank/DDBJ whole genome shotgun (WGS) entry which is preliminary data.</text>
</comment>
<reference evidence="2" key="1">
    <citation type="submission" date="2021-06" db="EMBL/GenBank/DDBJ databases">
        <authorList>
            <person name="Kallberg Y."/>
            <person name="Tangrot J."/>
            <person name="Rosling A."/>
        </authorList>
    </citation>
    <scope>NUCLEOTIDE SEQUENCE</scope>
    <source>
        <strain evidence="2">MT106</strain>
    </source>
</reference>
<name>A0A9N9GIF5_9GLOM</name>
<sequence length="159" mass="18035">MPNEKSKKQQRNAQYKPKNAKDLSVKKWVFREPKKYALTSSHKPSSTSNNSREATQIVRSHSNNTTSTIEYNHTVITASTTIDDTHLTTIYTNNDKDSTIDDTHLSTINTKKTWSNWASTVINNPQYIFLPNTLEELKDVVQNAQINGKKIQCAVQGHS</sequence>
<evidence type="ECO:0000256" key="1">
    <source>
        <dbReference type="SAM" id="MobiDB-lite"/>
    </source>
</evidence>
<evidence type="ECO:0000313" key="2">
    <source>
        <dbReference type="EMBL" id="CAG8604485.1"/>
    </source>
</evidence>
<dbReference type="GO" id="GO:0050660">
    <property type="term" value="F:flavin adenine dinucleotide binding"/>
    <property type="evidence" value="ECO:0007669"/>
    <property type="project" value="InterPro"/>
</dbReference>
<dbReference type="Proteomes" id="UP000789831">
    <property type="component" value="Unassembled WGS sequence"/>
</dbReference>
<dbReference type="InterPro" id="IPR036318">
    <property type="entry name" value="FAD-bd_PCMH-like_sf"/>
</dbReference>
<feature type="compositionally biased region" description="Basic and acidic residues" evidence="1">
    <location>
        <begin position="19"/>
        <end position="35"/>
    </location>
</feature>
<feature type="compositionally biased region" description="Low complexity" evidence="1">
    <location>
        <begin position="39"/>
        <end position="51"/>
    </location>
</feature>
<dbReference type="EMBL" id="CAJVPL010002248">
    <property type="protein sequence ID" value="CAG8604485.1"/>
    <property type="molecule type" value="Genomic_DNA"/>
</dbReference>
<evidence type="ECO:0000313" key="3">
    <source>
        <dbReference type="Proteomes" id="UP000789831"/>
    </source>
</evidence>
<feature type="region of interest" description="Disordered" evidence="1">
    <location>
        <begin position="1"/>
        <end position="65"/>
    </location>
</feature>
<dbReference type="Gene3D" id="3.30.43.10">
    <property type="entry name" value="Uridine Diphospho-n-acetylenolpyruvylglucosamine Reductase, domain 2"/>
    <property type="match status" value="1"/>
</dbReference>
<dbReference type="AlphaFoldDB" id="A0A9N9GIF5"/>
<dbReference type="InterPro" id="IPR016167">
    <property type="entry name" value="FAD-bd_PCMH_sub1"/>
</dbReference>
<keyword evidence="3" id="KW-1185">Reference proteome</keyword>
<accession>A0A9N9GIF5</accession>